<feature type="compositionally biased region" description="Polar residues" evidence="1">
    <location>
        <begin position="994"/>
        <end position="1004"/>
    </location>
</feature>
<feature type="compositionally biased region" description="Basic and acidic residues" evidence="1">
    <location>
        <begin position="1578"/>
        <end position="1591"/>
    </location>
</feature>
<proteinExistence type="predicted"/>
<dbReference type="OrthoDB" id="5365701at2759"/>
<dbReference type="PANTHER" id="PTHR40641">
    <property type="entry name" value="INVOLUCRIN REPEAT PROTEIN (AFU_ORTHOLOGUE AFUA_2G08060)"/>
    <property type="match status" value="1"/>
</dbReference>
<feature type="compositionally biased region" description="Low complexity" evidence="1">
    <location>
        <begin position="870"/>
        <end position="896"/>
    </location>
</feature>
<feature type="compositionally biased region" description="Basic and acidic residues" evidence="1">
    <location>
        <begin position="1111"/>
        <end position="1134"/>
    </location>
</feature>
<feature type="compositionally biased region" description="Basic residues" evidence="1">
    <location>
        <begin position="713"/>
        <end position="724"/>
    </location>
</feature>
<feature type="region of interest" description="Disordered" evidence="1">
    <location>
        <begin position="936"/>
        <end position="1004"/>
    </location>
</feature>
<feature type="compositionally biased region" description="Low complexity" evidence="1">
    <location>
        <begin position="413"/>
        <end position="424"/>
    </location>
</feature>
<feature type="compositionally biased region" description="Low complexity" evidence="1">
    <location>
        <begin position="331"/>
        <end position="342"/>
    </location>
</feature>
<feature type="compositionally biased region" description="Basic and acidic residues" evidence="1">
    <location>
        <begin position="94"/>
        <end position="133"/>
    </location>
</feature>
<dbReference type="RefSeq" id="XP_040666814.1">
    <property type="nucleotide sequence ID" value="XM_040806683.1"/>
</dbReference>
<feature type="region of interest" description="Disordered" evidence="1">
    <location>
        <begin position="1"/>
        <end position="342"/>
    </location>
</feature>
<feature type="compositionally biased region" description="Basic and acidic residues" evidence="1">
    <location>
        <begin position="1381"/>
        <end position="1391"/>
    </location>
</feature>
<feature type="compositionally biased region" description="Polar residues" evidence="1">
    <location>
        <begin position="1618"/>
        <end position="1633"/>
    </location>
</feature>
<feature type="region of interest" description="Disordered" evidence="1">
    <location>
        <begin position="1457"/>
        <end position="1824"/>
    </location>
</feature>
<dbReference type="Proteomes" id="UP000184073">
    <property type="component" value="Unassembled WGS sequence"/>
</dbReference>
<evidence type="ECO:0008006" key="4">
    <source>
        <dbReference type="Google" id="ProtNLM"/>
    </source>
</evidence>
<feature type="compositionally biased region" description="Basic residues" evidence="1">
    <location>
        <begin position="661"/>
        <end position="678"/>
    </location>
</feature>
<feature type="compositionally biased region" description="Polar residues" evidence="1">
    <location>
        <begin position="1096"/>
        <end position="1106"/>
    </location>
</feature>
<feature type="compositionally biased region" description="Low complexity" evidence="1">
    <location>
        <begin position="11"/>
        <end position="23"/>
    </location>
</feature>
<feature type="region of interest" description="Disordered" evidence="1">
    <location>
        <begin position="408"/>
        <end position="438"/>
    </location>
</feature>
<sequence>MFKGLLGGGRSSSSTDLRSNSSSKGERRRKSGHRSSASSTVSHKSSRGDDRDRGLGDLSAYSSPGSASRSKRYAESAAGESVASSYATAQPNYSDDRIVSERALKRSKDSEYDDRDDRDRDHYREDRTRDKDRQRRRTRSEREYEGERDRDDRDNRRRERERERTHSGDDAHFPPVASGAVPAPFDQAQDPSQPSAPENHKPQSAPGNVDSPTIYDPHVQQQFPGQFPTTFAEPYRPPNPAGEAADYYGDQGQSVQDQPGVRPKPPLVIPNSQAHLMTASPSANPPPEPSSVGEVGAAASYFAADPGLDAHTSEQPISGPQAKPPKPSKPSKPSHSAGQAAAAAAAGGAATYGLGDYSAEQVLSESPTAYATPTTTNQGKPPHSNSHGVGAAVGGVAAGAAAGYMLSHHHHSSSSASDHVSQYSMQNPDDTSQIGQGYSGAPMNPALYGVGAAGAAGAAYAASPLHPHHAAIYHGSPFQGGAMAYQQRQRGPFDKFIDFWRDPEGVGKFEDYTEEIGVCRYCFEPGSTSRNAPRPHNYGRRRSSDRISSGSRVDKLSRYGSSEDEGRRRKSSKSSWLPAILGGYAMKSLFDNKDFDDSYSVKSGQVSGAYPDSDSSASDKKSRTSRGVYKRSHRTRSQEPAGRADYYDSKPSGYEGSRIAARPRSRSRSSSRSNRHSHTLRDAAIGAAVGGAAMSMAKSHHRDRSRSNSPSRSVRKPRGRRRKSSSSSGSSFDNISRPAKNSAGGFGSFFTASSDNRNKRRNKRSKSIFSFNNSSSSSLDNDLAFGSGYAKKLIGKSKRRNSKEKKNKDVDAKLLALGATATALAASSPRRNRRTGEVFVGQGSRSGRSDYTSSASNDEDWEDLDSEGQASSVSSALAFGASASGNSSDSSSSGWGWVWGGKNKKKSKKHSGSNEKHFPTGAAAAVAAGALGTAALGSGYHRDNKAPSQAPSSSTASLQHVAPIPTSDPGRYDAAPLSSFPPSQPQLIRPGSIPLQQPQPVTPVSQAVYTTQGAPIHSYSAPVIPAFESPFPSYESQLREVEERQEDRGSSRYPQPLNELPRAERRHRRSDSTPIFQSDPIEPAPGSGLKRRSTTRDQASVSFNLTDEQEDKQRRTEHLERLKNDLGRRDRIELLDYEEDTKSAPAGYASKRYRDTEPERERERERDRDREFDRERERESESRFTKDDLKRDRDTGERWRERSEQRRAERRRATDPSAMSSASSDIPERPKPREVVEERASSASPSDHVKTSAFRGVRNKKAVYDDYAAFFYPDELRYSPDSQSRRESPTMPTIVEIEPASESSREKPQEPPFDSSFEPTPDYRGFKNLPWPVPSLRVIEPTPPHSVSGSVRGTSSPIITPAEPVQVEEEPERPTGSRVSWADEDRRHEYEVPSTSSERSSIDLNERQRDSIPDATTTRDGPIDYTYIEPSHAHVEDTNDEIEFAATVAAATQAAGFDPSLVTDDPVFRTRTSPPGSDTRERSISPTTRVPAHPEQFHGYVEGEVETPEAAKPKSQFFSDETIFPGPKPTFSNSWAERGWDYGSQPSAEQPVVEHIDRVETDPADVPLPRSVIETSDIQEKPTGRYPRQESDSPGEEEFFMPGGFEPEESAKPKRRSPSPTTDAIPQSTVSYSDTREFGPEPLRRTETEGTETDQNDVAESVVGTEDGTEGKKKKRRKRRSKRESDTFDDTASVASSVATESSDKRRSMEDKGKKSGGFLSSIFGSRVSEPVESKRSPEKPVSREVQSEIGTRTFDDSSRRRRHRSSSRGDSLDGRRRYDDRELDREDNFLADKDVNVESYKSSRQRREDKRKQLYGDSEYEKV</sequence>
<dbReference type="VEuPathDB" id="FungiDB:ASPVEDRAFT_130080"/>
<evidence type="ECO:0000313" key="3">
    <source>
        <dbReference type="Proteomes" id="UP000184073"/>
    </source>
</evidence>
<keyword evidence="3" id="KW-1185">Reference proteome</keyword>
<protein>
    <recommendedName>
        <fullName evidence="4">Involucrin repeat protein</fullName>
    </recommendedName>
</protein>
<name>A0A1L9PHR7_ASPVE</name>
<feature type="compositionally biased region" description="Low complexity" evidence="1">
    <location>
        <begin position="75"/>
        <end position="87"/>
    </location>
</feature>
<feature type="compositionally biased region" description="Low complexity" evidence="1">
    <location>
        <begin position="56"/>
        <end position="68"/>
    </location>
</feature>
<feature type="compositionally biased region" description="Acidic residues" evidence="1">
    <location>
        <begin position="857"/>
        <end position="866"/>
    </location>
</feature>
<feature type="compositionally biased region" description="Polar residues" evidence="1">
    <location>
        <begin position="369"/>
        <end position="387"/>
    </location>
</feature>
<organism evidence="2 3">
    <name type="scientific">Aspergillus versicolor CBS 583.65</name>
    <dbReference type="NCBI Taxonomy" id="1036611"/>
    <lineage>
        <taxon>Eukaryota</taxon>
        <taxon>Fungi</taxon>
        <taxon>Dikarya</taxon>
        <taxon>Ascomycota</taxon>
        <taxon>Pezizomycotina</taxon>
        <taxon>Eurotiomycetes</taxon>
        <taxon>Eurotiomycetidae</taxon>
        <taxon>Eurotiales</taxon>
        <taxon>Aspergillaceae</taxon>
        <taxon>Aspergillus</taxon>
        <taxon>Aspergillus subgen. Nidulantes</taxon>
    </lineage>
</organism>
<feature type="compositionally biased region" description="Basic and acidic residues" evidence="1">
    <location>
        <begin position="1634"/>
        <end position="1648"/>
    </location>
</feature>
<feature type="compositionally biased region" description="Low complexity" evidence="1">
    <location>
        <begin position="976"/>
        <end position="987"/>
    </location>
</feature>
<reference evidence="3" key="1">
    <citation type="journal article" date="2017" name="Genome Biol.">
        <title>Comparative genomics reveals high biological diversity and specific adaptations in the industrially and medically important fungal genus Aspergillus.</title>
        <authorList>
            <person name="de Vries R.P."/>
            <person name="Riley R."/>
            <person name="Wiebenga A."/>
            <person name="Aguilar-Osorio G."/>
            <person name="Amillis S."/>
            <person name="Uchima C.A."/>
            <person name="Anderluh G."/>
            <person name="Asadollahi M."/>
            <person name="Askin M."/>
            <person name="Barry K."/>
            <person name="Battaglia E."/>
            <person name="Bayram O."/>
            <person name="Benocci T."/>
            <person name="Braus-Stromeyer S.A."/>
            <person name="Caldana C."/>
            <person name="Canovas D."/>
            <person name="Cerqueira G.C."/>
            <person name="Chen F."/>
            <person name="Chen W."/>
            <person name="Choi C."/>
            <person name="Clum A."/>
            <person name="Dos Santos R.A."/>
            <person name="Damasio A.R."/>
            <person name="Diallinas G."/>
            <person name="Emri T."/>
            <person name="Fekete E."/>
            <person name="Flipphi M."/>
            <person name="Freyberg S."/>
            <person name="Gallo A."/>
            <person name="Gournas C."/>
            <person name="Habgood R."/>
            <person name="Hainaut M."/>
            <person name="Harispe M.L."/>
            <person name="Henrissat B."/>
            <person name="Hilden K.S."/>
            <person name="Hope R."/>
            <person name="Hossain A."/>
            <person name="Karabika E."/>
            <person name="Karaffa L."/>
            <person name="Karanyi Z."/>
            <person name="Krasevec N."/>
            <person name="Kuo A."/>
            <person name="Kusch H."/>
            <person name="LaButti K."/>
            <person name="Lagendijk E.L."/>
            <person name="Lapidus A."/>
            <person name="Levasseur A."/>
            <person name="Lindquist E."/>
            <person name="Lipzen A."/>
            <person name="Logrieco A.F."/>
            <person name="MacCabe A."/>
            <person name="Maekelae M.R."/>
            <person name="Malavazi I."/>
            <person name="Melin P."/>
            <person name="Meyer V."/>
            <person name="Mielnichuk N."/>
            <person name="Miskei M."/>
            <person name="Molnar A.P."/>
            <person name="Mule G."/>
            <person name="Ngan C.Y."/>
            <person name="Orejas M."/>
            <person name="Orosz E."/>
            <person name="Ouedraogo J.P."/>
            <person name="Overkamp K.M."/>
            <person name="Park H.-S."/>
            <person name="Perrone G."/>
            <person name="Piumi F."/>
            <person name="Punt P.J."/>
            <person name="Ram A.F."/>
            <person name="Ramon A."/>
            <person name="Rauscher S."/>
            <person name="Record E."/>
            <person name="Riano-Pachon D.M."/>
            <person name="Robert V."/>
            <person name="Roehrig J."/>
            <person name="Ruller R."/>
            <person name="Salamov A."/>
            <person name="Salih N.S."/>
            <person name="Samson R.A."/>
            <person name="Sandor E."/>
            <person name="Sanguinetti M."/>
            <person name="Schuetze T."/>
            <person name="Sepcic K."/>
            <person name="Shelest E."/>
            <person name="Sherlock G."/>
            <person name="Sophianopoulou V."/>
            <person name="Squina F.M."/>
            <person name="Sun H."/>
            <person name="Susca A."/>
            <person name="Todd R.B."/>
            <person name="Tsang A."/>
            <person name="Unkles S.E."/>
            <person name="van de Wiele N."/>
            <person name="van Rossen-Uffink D."/>
            <person name="Oliveira J.V."/>
            <person name="Vesth T.C."/>
            <person name="Visser J."/>
            <person name="Yu J.-H."/>
            <person name="Zhou M."/>
            <person name="Andersen M.R."/>
            <person name="Archer D.B."/>
            <person name="Baker S.E."/>
            <person name="Benoit I."/>
            <person name="Brakhage A.A."/>
            <person name="Braus G.H."/>
            <person name="Fischer R."/>
            <person name="Frisvad J.C."/>
            <person name="Goldman G.H."/>
            <person name="Houbraken J."/>
            <person name="Oakley B."/>
            <person name="Pocsi I."/>
            <person name="Scazzocchio C."/>
            <person name="Seiboth B."/>
            <person name="vanKuyk P.A."/>
            <person name="Wortman J."/>
            <person name="Dyer P.S."/>
            <person name="Grigoriev I.V."/>
        </authorList>
    </citation>
    <scope>NUCLEOTIDE SEQUENCE [LARGE SCALE GENOMIC DNA]</scope>
    <source>
        <strain evidence="3">CBS 583.65</strain>
    </source>
</reference>
<dbReference type="PANTHER" id="PTHR40641:SF2">
    <property type="entry name" value="INVOLUCRIN REPEAT PROTEIN"/>
    <property type="match status" value="1"/>
</dbReference>
<dbReference type="STRING" id="1036611.A0A1L9PHR7"/>
<feature type="compositionally biased region" description="Basic and acidic residues" evidence="1">
    <location>
        <begin position="1806"/>
        <end position="1824"/>
    </location>
</feature>
<feature type="region of interest" description="Disordered" evidence="1">
    <location>
        <begin position="1275"/>
        <end position="1424"/>
    </location>
</feature>
<feature type="compositionally biased region" description="Polar residues" evidence="1">
    <location>
        <begin position="843"/>
        <end position="856"/>
    </location>
</feature>
<feature type="compositionally biased region" description="Basic and acidic residues" evidence="1">
    <location>
        <begin position="1037"/>
        <end position="1050"/>
    </location>
</feature>
<feature type="compositionally biased region" description="Basic and acidic residues" evidence="1">
    <location>
        <begin position="1730"/>
        <end position="1747"/>
    </location>
</feature>
<evidence type="ECO:0000256" key="1">
    <source>
        <dbReference type="SAM" id="MobiDB-lite"/>
    </source>
</evidence>
<gene>
    <name evidence="2" type="ORF">ASPVEDRAFT_130080</name>
</gene>
<evidence type="ECO:0000313" key="2">
    <source>
        <dbReference type="EMBL" id="OJJ01052.1"/>
    </source>
</evidence>
<feature type="region of interest" description="Disordered" evidence="1">
    <location>
        <begin position="604"/>
        <end position="783"/>
    </location>
</feature>
<feature type="region of interest" description="Disordered" evidence="1">
    <location>
        <begin position="529"/>
        <end position="574"/>
    </location>
</feature>
<feature type="compositionally biased region" description="Low complexity" evidence="1">
    <location>
        <begin position="946"/>
        <end position="957"/>
    </location>
</feature>
<feature type="compositionally biased region" description="Basic and acidic residues" evidence="1">
    <location>
        <begin position="1226"/>
        <end position="1240"/>
    </location>
</feature>
<feature type="compositionally biased region" description="Basic and acidic residues" evidence="1">
    <location>
        <begin position="1702"/>
        <end position="1714"/>
    </location>
</feature>
<feature type="compositionally biased region" description="Basic and acidic residues" evidence="1">
    <location>
        <begin position="1275"/>
        <end position="1288"/>
    </location>
</feature>
<feature type="compositionally biased region" description="Gly residues" evidence="1">
    <location>
        <begin position="1"/>
        <end position="10"/>
    </location>
</feature>
<accession>A0A1L9PHR7</accession>
<feature type="region of interest" description="Disordered" evidence="1">
    <location>
        <begin position="822"/>
        <end position="918"/>
    </location>
</feature>
<dbReference type="InterPro" id="IPR053268">
    <property type="entry name" value="Woronin_anchor"/>
</dbReference>
<feature type="compositionally biased region" description="Low complexity" evidence="1">
    <location>
        <begin position="683"/>
        <end position="693"/>
    </location>
</feature>
<feature type="compositionally biased region" description="Basic and acidic residues" evidence="1">
    <location>
        <begin position="46"/>
        <end position="55"/>
    </location>
</feature>
<feature type="compositionally biased region" description="Basic and acidic residues" evidence="1">
    <location>
        <begin position="1152"/>
        <end position="1214"/>
    </location>
</feature>
<feature type="compositionally biased region" description="Low complexity" evidence="1">
    <location>
        <begin position="1690"/>
        <end position="1701"/>
    </location>
</feature>
<feature type="compositionally biased region" description="Low complexity" evidence="1">
    <location>
        <begin position="34"/>
        <end position="43"/>
    </location>
</feature>
<dbReference type="EMBL" id="KV878128">
    <property type="protein sequence ID" value="OJJ01052.1"/>
    <property type="molecule type" value="Genomic_DNA"/>
</dbReference>
<feature type="compositionally biased region" description="Polar residues" evidence="1">
    <location>
        <begin position="1345"/>
        <end position="1358"/>
    </location>
</feature>
<feature type="compositionally biased region" description="Basic and acidic residues" evidence="1">
    <location>
        <begin position="1400"/>
        <end position="1412"/>
    </location>
</feature>
<feature type="region of interest" description="Disordered" evidence="1">
    <location>
        <begin position="369"/>
        <end position="391"/>
    </location>
</feature>
<feature type="region of interest" description="Disordered" evidence="1">
    <location>
        <begin position="1035"/>
        <end position="1258"/>
    </location>
</feature>
<feature type="compositionally biased region" description="Basic residues" evidence="1">
    <location>
        <begin position="902"/>
        <end position="911"/>
    </location>
</feature>
<feature type="compositionally biased region" description="Basic and acidic residues" evidence="1">
    <location>
        <begin position="1771"/>
        <end position="1797"/>
    </location>
</feature>
<feature type="compositionally biased region" description="Basic residues" evidence="1">
    <location>
        <begin position="1672"/>
        <end position="1682"/>
    </location>
</feature>
<feature type="compositionally biased region" description="Polar residues" evidence="1">
    <location>
        <begin position="425"/>
        <end position="436"/>
    </location>
</feature>
<feature type="compositionally biased region" description="Low complexity" evidence="1">
    <location>
        <begin position="767"/>
        <end position="778"/>
    </location>
</feature>
<feature type="compositionally biased region" description="Basic and acidic residues" evidence="1">
    <location>
        <begin position="1552"/>
        <end position="1561"/>
    </location>
</feature>
<feature type="compositionally biased region" description="Basic and acidic residues" evidence="1">
    <location>
        <begin position="140"/>
        <end position="172"/>
    </location>
</feature>
<feature type="compositionally biased region" description="Low complexity" evidence="1">
    <location>
        <begin position="220"/>
        <end position="231"/>
    </location>
</feature>
<dbReference type="GeneID" id="63722194"/>